<evidence type="ECO:0000313" key="2">
    <source>
        <dbReference type="Proteomes" id="UP001055879"/>
    </source>
</evidence>
<dbReference type="EMBL" id="CM042061">
    <property type="protein sequence ID" value="KAI3672516.1"/>
    <property type="molecule type" value="Genomic_DNA"/>
</dbReference>
<evidence type="ECO:0000313" key="1">
    <source>
        <dbReference type="EMBL" id="KAI3672516.1"/>
    </source>
</evidence>
<keyword evidence="2" id="KW-1185">Reference proteome</keyword>
<sequence length="211" mass="23599">MDEVVGFGVVPRTSSTTTIVGGHSEAIKTQSRIMDSELTNYSDDDLEVVPYKQTQHERSKSTRKYVFACAAFASLNNVLLGYGFCEGLCDVKAVYDEPISTKILYGANPFARVCLVIMGEGYKPQQRIDNLKTRCLCKYHSPFLDETLGTEKLANELCTLTSQKSLFWLQTLTVISLLCRYDCIPHVFSILSIDLAKEFALNGLVCLMSFF</sequence>
<accession>A0ACB8XQ02</accession>
<proteinExistence type="predicted"/>
<protein>
    <submittedName>
        <fullName evidence="1">Uncharacterized protein</fullName>
    </submittedName>
</protein>
<name>A0ACB8XQ02_ARCLA</name>
<gene>
    <name evidence="1" type="ORF">L6452_38605</name>
</gene>
<organism evidence="1 2">
    <name type="scientific">Arctium lappa</name>
    <name type="common">Greater burdock</name>
    <name type="synonym">Lappa major</name>
    <dbReference type="NCBI Taxonomy" id="4217"/>
    <lineage>
        <taxon>Eukaryota</taxon>
        <taxon>Viridiplantae</taxon>
        <taxon>Streptophyta</taxon>
        <taxon>Embryophyta</taxon>
        <taxon>Tracheophyta</taxon>
        <taxon>Spermatophyta</taxon>
        <taxon>Magnoliopsida</taxon>
        <taxon>eudicotyledons</taxon>
        <taxon>Gunneridae</taxon>
        <taxon>Pentapetalae</taxon>
        <taxon>asterids</taxon>
        <taxon>campanulids</taxon>
        <taxon>Asterales</taxon>
        <taxon>Asteraceae</taxon>
        <taxon>Carduoideae</taxon>
        <taxon>Cardueae</taxon>
        <taxon>Arctiinae</taxon>
        <taxon>Arctium</taxon>
    </lineage>
</organism>
<reference evidence="1 2" key="2">
    <citation type="journal article" date="2022" name="Mol. Ecol. Resour.">
        <title>The genomes of chicory, endive, great burdock and yacon provide insights into Asteraceae paleo-polyploidization history and plant inulin production.</title>
        <authorList>
            <person name="Fan W."/>
            <person name="Wang S."/>
            <person name="Wang H."/>
            <person name="Wang A."/>
            <person name="Jiang F."/>
            <person name="Liu H."/>
            <person name="Zhao H."/>
            <person name="Xu D."/>
            <person name="Zhang Y."/>
        </authorList>
    </citation>
    <scope>NUCLEOTIDE SEQUENCE [LARGE SCALE GENOMIC DNA]</scope>
    <source>
        <strain evidence="2">cv. Niubang</strain>
    </source>
</reference>
<comment type="caution">
    <text evidence="1">The sequence shown here is derived from an EMBL/GenBank/DDBJ whole genome shotgun (WGS) entry which is preliminary data.</text>
</comment>
<dbReference type="Proteomes" id="UP001055879">
    <property type="component" value="Linkage Group LG15"/>
</dbReference>
<reference evidence="2" key="1">
    <citation type="journal article" date="2022" name="Mol. Ecol. Resour.">
        <title>The genomes of chicory, endive, great burdock and yacon provide insights into Asteraceae palaeo-polyploidization history and plant inulin production.</title>
        <authorList>
            <person name="Fan W."/>
            <person name="Wang S."/>
            <person name="Wang H."/>
            <person name="Wang A."/>
            <person name="Jiang F."/>
            <person name="Liu H."/>
            <person name="Zhao H."/>
            <person name="Xu D."/>
            <person name="Zhang Y."/>
        </authorList>
    </citation>
    <scope>NUCLEOTIDE SEQUENCE [LARGE SCALE GENOMIC DNA]</scope>
    <source>
        <strain evidence="2">cv. Niubang</strain>
    </source>
</reference>